<name>A0A3R9PV99_9BACT</name>
<accession>A0A3R9PV99</accession>
<organism evidence="1 2">
    <name type="scientific">Edaphobacter aggregans</name>
    <dbReference type="NCBI Taxonomy" id="570835"/>
    <lineage>
        <taxon>Bacteria</taxon>
        <taxon>Pseudomonadati</taxon>
        <taxon>Acidobacteriota</taxon>
        <taxon>Terriglobia</taxon>
        <taxon>Terriglobales</taxon>
        <taxon>Acidobacteriaceae</taxon>
        <taxon>Edaphobacter</taxon>
    </lineage>
</organism>
<evidence type="ECO:0000313" key="1">
    <source>
        <dbReference type="EMBL" id="RSL18652.1"/>
    </source>
</evidence>
<protein>
    <submittedName>
        <fullName evidence="1">Uncharacterized protein</fullName>
    </submittedName>
</protein>
<sequence length="154" mass="16882">MRVRRIVVCYVVVVLSFFVSCVRLHGQTSNVILDSGCIDANSNPVPTCMEAATSNNAYLYVDILGLCNEMQTPQADQFAYDRCNAVYNLSVYAGPGNFGPMVSEDCGEYFIGYVQAVSTISNLLGVVLSVQFSEEDCDYSFYESTPGVYFTSSC</sequence>
<keyword evidence="2" id="KW-1185">Reference proteome</keyword>
<dbReference type="PROSITE" id="PS51257">
    <property type="entry name" value="PROKAR_LIPOPROTEIN"/>
    <property type="match status" value="1"/>
</dbReference>
<evidence type="ECO:0000313" key="2">
    <source>
        <dbReference type="Proteomes" id="UP000269669"/>
    </source>
</evidence>
<dbReference type="Proteomes" id="UP000269669">
    <property type="component" value="Unassembled WGS sequence"/>
</dbReference>
<proteinExistence type="predicted"/>
<dbReference type="EMBL" id="RSDW01000001">
    <property type="protein sequence ID" value="RSL18652.1"/>
    <property type="molecule type" value="Genomic_DNA"/>
</dbReference>
<dbReference type="AlphaFoldDB" id="A0A3R9PV99"/>
<gene>
    <name evidence="1" type="ORF">EDE15_4244</name>
</gene>
<reference evidence="1 2" key="1">
    <citation type="submission" date="2018-12" db="EMBL/GenBank/DDBJ databases">
        <title>Sequencing of bacterial isolates from soil warming experiment in Harvard Forest, Massachusetts, USA.</title>
        <authorList>
            <person name="Deangelis K."/>
        </authorList>
    </citation>
    <scope>NUCLEOTIDE SEQUENCE [LARGE SCALE GENOMIC DNA]</scope>
    <source>
        <strain evidence="1 2">EB153</strain>
    </source>
</reference>
<comment type="caution">
    <text evidence="1">The sequence shown here is derived from an EMBL/GenBank/DDBJ whole genome shotgun (WGS) entry which is preliminary data.</text>
</comment>